<sequence>MRRAIATSLSSFSPSPDMEEILALLPKNSTLSITTSAVHSSPNINHISQFRILYIADPVVTSQKEWLQEDLKSTVLISAEDLNDLVFDAKNRIAALEVKNEKFRTFIQKLLKNKDYVNAKGTYLAECKQSRDASEKHIYESFSELCNVIIGVLPDNEAPETNEQILSYRQDPKAVRGSLTRRVVDRIKEFLGEHCSEFEYENRILRLLCQEKLDPLTSLREQVQYAQAFCDVLQGHRWLYDHLHILHRDISIQNIMVRRVGDKIFGVLDDPDLASELTKQQDAISKHRTGTRPFMAYELLEPGSSRTRHLYRHDLESIFYVMLCLCCRYDMYGRKVTEEYQRWYTGTHELVAASKFHLVAAGLTDWKPHVTIAFTNFYQILIDLRKLFRSMHLRRAMAEDEGAAFDEETGNGAVTYEKFLSILETFNGQQLDLYYRNPSPLPQSFPPSDTAVEEADLVMMVE</sequence>
<evidence type="ECO:0000313" key="2">
    <source>
        <dbReference type="EMBL" id="KAK7453967.1"/>
    </source>
</evidence>
<dbReference type="PANTHER" id="PTHR38248">
    <property type="entry name" value="FUNK1 6"/>
    <property type="match status" value="1"/>
</dbReference>
<dbReference type="InterPro" id="IPR008266">
    <property type="entry name" value="Tyr_kinase_AS"/>
</dbReference>
<comment type="caution">
    <text evidence="2">The sequence shown here is derived from an EMBL/GenBank/DDBJ whole genome shotgun (WGS) entry which is preliminary data.</text>
</comment>
<dbReference type="InterPro" id="IPR011009">
    <property type="entry name" value="Kinase-like_dom_sf"/>
</dbReference>
<feature type="domain" description="Fungal-type protein kinase" evidence="1">
    <location>
        <begin position="147"/>
        <end position="326"/>
    </location>
</feature>
<dbReference type="InterPro" id="IPR040976">
    <property type="entry name" value="Pkinase_fungal"/>
</dbReference>
<dbReference type="Pfam" id="PF17667">
    <property type="entry name" value="Pkinase_fungal"/>
    <property type="match status" value="1"/>
</dbReference>
<dbReference type="EMBL" id="JBANRG010000025">
    <property type="protein sequence ID" value="KAK7453967.1"/>
    <property type="molecule type" value="Genomic_DNA"/>
</dbReference>
<dbReference type="PROSITE" id="PS00109">
    <property type="entry name" value="PROTEIN_KINASE_TYR"/>
    <property type="match status" value="1"/>
</dbReference>
<reference evidence="2 3" key="1">
    <citation type="submission" date="2024-01" db="EMBL/GenBank/DDBJ databases">
        <title>A draft genome for the cacao thread blight pathogen Marasmiellus scandens.</title>
        <authorList>
            <person name="Baruah I.K."/>
            <person name="Leung J."/>
            <person name="Bukari Y."/>
            <person name="Amoako-Attah I."/>
            <person name="Meinhardt L.W."/>
            <person name="Bailey B.A."/>
            <person name="Cohen S.P."/>
        </authorList>
    </citation>
    <scope>NUCLEOTIDE SEQUENCE [LARGE SCALE GENOMIC DNA]</scope>
    <source>
        <strain evidence="2 3">GH-19</strain>
    </source>
</reference>
<gene>
    <name evidence="2" type="ORF">VKT23_011479</name>
</gene>
<protein>
    <recommendedName>
        <fullName evidence="1">Fungal-type protein kinase domain-containing protein</fullName>
    </recommendedName>
</protein>
<proteinExistence type="predicted"/>
<dbReference type="Proteomes" id="UP001498398">
    <property type="component" value="Unassembled WGS sequence"/>
</dbReference>
<organism evidence="2 3">
    <name type="scientific">Marasmiellus scandens</name>
    <dbReference type="NCBI Taxonomy" id="2682957"/>
    <lineage>
        <taxon>Eukaryota</taxon>
        <taxon>Fungi</taxon>
        <taxon>Dikarya</taxon>
        <taxon>Basidiomycota</taxon>
        <taxon>Agaricomycotina</taxon>
        <taxon>Agaricomycetes</taxon>
        <taxon>Agaricomycetidae</taxon>
        <taxon>Agaricales</taxon>
        <taxon>Marasmiineae</taxon>
        <taxon>Omphalotaceae</taxon>
        <taxon>Marasmiellus</taxon>
    </lineage>
</organism>
<keyword evidence="3" id="KW-1185">Reference proteome</keyword>
<accession>A0ABR1J9A0</accession>
<evidence type="ECO:0000259" key="1">
    <source>
        <dbReference type="Pfam" id="PF17667"/>
    </source>
</evidence>
<dbReference type="PANTHER" id="PTHR38248:SF2">
    <property type="entry name" value="FUNK1 11"/>
    <property type="match status" value="1"/>
</dbReference>
<dbReference type="Gene3D" id="1.10.510.10">
    <property type="entry name" value="Transferase(Phosphotransferase) domain 1"/>
    <property type="match status" value="1"/>
</dbReference>
<evidence type="ECO:0000313" key="3">
    <source>
        <dbReference type="Proteomes" id="UP001498398"/>
    </source>
</evidence>
<dbReference type="SUPFAM" id="SSF56112">
    <property type="entry name" value="Protein kinase-like (PK-like)"/>
    <property type="match status" value="1"/>
</dbReference>
<name>A0ABR1J9A0_9AGAR</name>